<dbReference type="PANTHER" id="PTHR31210:SF43">
    <property type="entry name" value="STORAGE PROTEIN-RELATED"/>
    <property type="match status" value="1"/>
</dbReference>
<comment type="caution">
    <text evidence="3">The sequence shown here is derived from an EMBL/GenBank/DDBJ whole genome shotgun (WGS) entry which is preliminary data.</text>
</comment>
<reference evidence="3" key="1">
    <citation type="submission" date="2019-11" db="EMBL/GenBank/DDBJ databases">
        <authorList>
            <person name="Liu Y."/>
            <person name="Hou J."/>
            <person name="Li T.-Q."/>
            <person name="Guan C.-H."/>
            <person name="Wu X."/>
            <person name="Wu H.-Z."/>
            <person name="Ling F."/>
            <person name="Zhang R."/>
            <person name="Shi X.-G."/>
            <person name="Ren J.-P."/>
            <person name="Chen E.-F."/>
            <person name="Sun J.-M."/>
        </authorList>
    </citation>
    <scope>NUCLEOTIDE SEQUENCE</scope>
    <source>
        <strain evidence="3">Adult_tree_wgs_1</strain>
        <tissue evidence="3">Leaves</tissue>
    </source>
</reference>
<dbReference type="Proteomes" id="UP000626092">
    <property type="component" value="Unassembled WGS sequence"/>
</dbReference>
<keyword evidence="2" id="KW-0472">Membrane</keyword>
<keyword evidence="2" id="KW-0812">Transmembrane</keyword>
<keyword evidence="2" id="KW-1133">Transmembrane helix</keyword>
<protein>
    <submittedName>
        <fullName evidence="3">Uncharacterized protein</fullName>
    </submittedName>
</protein>
<gene>
    <name evidence="3" type="ORF">RHSIM_Rhsim08G0232600</name>
</gene>
<evidence type="ECO:0000256" key="1">
    <source>
        <dbReference type="SAM" id="MobiDB-lite"/>
    </source>
</evidence>
<dbReference type="Pfam" id="PF05212">
    <property type="entry name" value="DUF707"/>
    <property type="match status" value="2"/>
</dbReference>
<feature type="region of interest" description="Disordered" evidence="1">
    <location>
        <begin position="41"/>
        <end position="62"/>
    </location>
</feature>
<dbReference type="OrthoDB" id="9985979at2759"/>
<dbReference type="PANTHER" id="PTHR31210">
    <property type="entry name" value="OS06G0731900 PROTEIN"/>
    <property type="match status" value="1"/>
</dbReference>
<dbReference type="EMBL" id="WJXA01000008">
    <property type="protein sequence ID" value="KAF7136194.1"/>
    <property type="molecule type" value="Genomic_DNA"/>
</dbReference>
<accession>A0A834LJB9</accession>
<keyword evidence="4" id="KW-1185">Reference proteome</keyword>
<evidence type="ECO:0000313" key="4">
    <source>
        <dbReference type="Proteomes" id="UP000626092"/>
    </source>
</evidence>
<evidence type="ECO:0000256" key="2">
    <source>
        <dbReference type="SAM" id="Phobius"/>
    </source>
</evidence>
<proteinExistence type="predicted"/>
<feature type="transmembrane region" description="Helical" evidence="2">
    <location>
        <begin position="69"/>
        <end position="89"/>
    </location>
</feature>
<sequence>MQRVDMESGSENAVMLIHGVQPQNSLHRIITEECTNMLKRSNSSIGSHSERRKSGGRSPSKDTYRTRKVAELWLVVLAVASAITGYFIGSSFHKIQSYNVEDDKHTIKFNSAPSPCSSQVFHTQNTTGIQMPTLNYNVEDDKHTIKFDSDPSPSPIQVFHNTTGIYAATNPRGAESLPPGIVEPYSDFYLHGQQENSSGDLVGKPKYLLALTVGYDQKDIINEIVMKFSENFSIVLFHYDGRTSEWDQFEWSHRAIHISARKQAKWWYAKRFLHPDIMSAYEYIFIWDEDLGVDHFNAEEYLKLVKKHELEISQPGIEQKEEHSWLMTKRRVGVEVHKFVEIMAPVFSRKSWQCVWHMIQNDLIHGWGLDFHLWRCVERPYEKIGVVDAQWVEHKKLPSLGDQGLSSRGRPPGEGVLARSYAEWREFQRRMYMAEHGNGSQTREGQEEAVSEAIGGRKWHILYYTKCRKVTELWLLLVAVSSVIMGYFIGSSFHKVSSNKIQMPALNHSADDNKHTIKFDSASSARVSNSSQWFHERNITRIYVATNPRGAETLPPGIVEPYSDFYLHRLQKNSSEDLVGKPKYLLALAVGYKQKDIVNEIILKFSGNFSIVLFHYDGRTSDWDQFEWSHRAIHISARKQAKWWYAKRFLHPDIVSKYEYIFIWDEDLGVQHFNAEEYLKLVKKHGLEISQPGVESKKGLIWSMTKRRDGVEVHKKAEEDPGKCSNGQHRPPCAGFVEIMAPVFSRKSWQCVWHMIQNDLVHGWGLDLALWRCVQTPQEMIGVVDAQWVEHKVVPSLGSQVRKRCFTEWREFERRMYNAEDGNG</sequence>
<dbReference type="AlphaFoldDB" id="A0A834LJB9"/>
<dbReference type="InterPro" id="IPR007877">
    <property type="entry name" value="DUF707"/>
</dbReference>
<evidence type="ECO:0000313" key="3">
    <source>
        <dbReference type="EMBL" id="KAF7136194.1"/>
    </source>
</evidence>
<name>A0A834LJB9_RHOSS</name>
<feature type="compositionally biased region" description="Basic and acidic residues" evidence="1">
    <location>
        <begin position="48"/>
        <end position="62"/>
    </location>
</feature>
<organism evidence="3 4">
    <name type="scientific">Rhododendron simsii</name>
    <name type="common">Sims's rhododendron</name>
    <dbReference type="NCBI Taxonomy" id="118357"/>
    <lineage>
        <taxon>Eukaryota</taxon>
        <taxon>Viridiplantae</taxon>
        <taxon>Streptophyta</taxon>
        <taxon>Embryophyta</taxon>
        <taxon>Tracheophyta</taxon>
        <taxon>Spermatophyta</taxon>
        <taxon>Magnoliopsida</taxon>
        <taxon>eudicotyledons</taxon>
        <taxon>Gunneridae</taxon>
        <taxon>Pentapetalae</taxon>
        <taxon>asterids</taxon>
        <taxon>Ericales</taxon>
        <taxon>Ericaceae</taxon>
        <taxon>Ericoideae</taxon>
        <taxon>Rhodoreae</taxon>
        <taxon>Rhododendron</taxon>
    </lineage>
</organism>